<dbReference type="eggNOG" id="COG0240">
    <property type="taxonomic scope" value="Bacteria"/>
</dbReference>
<dbReference type="UniPathway" id="UPA00940"/>
<dbReference type="GO" id="GO:0141153">
    <property type="term" value="F:glycerol-3-phosphate dehydrogenase (NADP+) activity"/>
    <property type="evidence" value="ECO:0007669"/>
    <property type="project" value="RHEA"/>
</dbReference>
<keyword evidence="19" id="KW-1185">Reference proteome</keyword>
<comment type="caution">
    <text evidence="9">Lacks conserved residue(s) required for the propagation of feature annotation.</text>
</comment>
<feature type="binding site" evidence="9">
    <location>
        <position position="216"/>
    </location>
    <ligand>
        <name>sn-glycerol 3-phosphate</name>
        <dbReference type="ChEBI" id="CHEBI:57597"/>
    </ligand>
</feature>
<dbReference type="RefSeq" id="WP_022771713.1">
    <property type="nucleotide sequence ID" value="NC_022576.1"/>
</dbReference>
<feature type="active site" description="Proton acceptor" evidence="9 10">
    <location>
        <position position="216"/>
    </location>
</feature>
<feature type="binding site" evidence="9">
    <location>
        <position position="106"/>
    </location>
    <ligand>
        <name>sn-glycerol 3-phosphate</name>
        <dbReference type="ChEBI" id="CHEBI:57597"/>
    </ligand>
</feature>
<dbReference type="OrthoDB" id="9812273at2"/>
<evidence type="ECO:0000256" key="11">
    <source>
        <dbReference type="PIRSR" id="PIRSR000114-2"/>
    </source>
</evidence>
<dbReference type="PIRSF" id="PIRSF000114">
    <property type="entry name" value="Glycerol-3-P_dh"/>
    <property type="match status" value="1"/>
</dbReference>
<feature type="binding site" evidence="9">
    <location>
        <position position="11"/>
    </location>
    <ligand>
        <name>NADPH</name>
        <dbReference type="ChEBI" id="CHEBI:57783"/>
    </ligand>
</feature>
<dbReference type="Pfam" id="PF07479">
    <property type="entry name" value="NAD_Gly3P_dh_C"/>
    <property type="match status" value="1"/>
</dbReference>
<feature type="binding site" evidence="11">
    <location>
        <begin position="280"/>
        <end position="281"/>
    </location>
    <ligand>
        <name>substrate</name>
    </ligand>
</feature>
<dbReference type="HOGENOM" id="CLU_033449_0_2_4"/>
<dbReference type="EC" id="1.1.1.94" evidence="9"/>
<dbReference type="GO" id="GO:0005975">
    <property type="term" value="P:carbohydrate metabolic process"/>
    <property type="evidence" value="ECO:0007669"/>
    <property type="project" value="InterPro"/>
</dbReference>
<dbReference type="EMBL" id="CP004885">
    <property type="protein sequence ID" value="AGX86892.1"/>
    <property type="molecule type" value="Genomic_DNA"/>
</dbReference>
<evidence type="ECO:0000256" key="8">
    <source>
        <dbReference type="ARBA" id="ARBA00023264"/>
    </source>
</evidence>
<dbReference type="KEGG" id="cbx:Cenrod_0786"/>
<evidence type="ECO:0000259" key="17">
    <source>
        <dbReference type="Pfam" id="PF07479"/>
    </source>
</evidence>
<dbReference type="NCBIfam" id="NF000940">
    <property type="entry name" value="PRK00094.1-2"/>
    <property type="match status" value="1"/>
</dbReference>
<dbReference type="SUPFAM" id="SSF51735">
    <property type="entry name" value="NAD(P)-binding Rossmann-fold domains"/>
    <property type="match status" value="1"/>
</dbReference>
<evidence type="ECO:0000313" key="19">
    <source>
        <dbReference type="Proteomes" id="UP000017184"/>
    </source>
</evidence>
<dbReference type="InterPro" id="IPR006109">
    <property type="entry name" value="G3P_DH_NAD-dep_C"/>
</dbReference>
<evidence type="ECO:0000256" key="4">
    <source>
        <dbReference type="ARBA" id="ARBA00023002"/>
    </source>
</evidence>
<keyword evidence="9" id="KW-0547">Nucleotide-binding</keyword>
<dbReference type="FunFam" id="1.10.1040.10:FF:000001">
    <property type="entry name" value="Glycerol-3-phosphate dehydrogenase [NAD(P)+]"/>
    <property type="match status" value="1"/>
</dbReference>
<comment type="pathway">
    <text evidence="9">Membrane lipid metabolism; glycerophospholipid metabolism.</text>
</comment>
<evidence type="ECO:0000256" key="13">
    <source>
        <dbReference type="RuleBase" id="RU000437"/>
    </source>
</evidence>
<protein>
    <recommendedName>
        <fullName evidence="9">Glycerol-3-phosphate dehydrogenase [NAD(P)+]</fullName>
        <ecNumber evidence="9">1.1.1.94</ecNumber>
    </recommendedName>
    <alternativeName>
        <fullName evidence="9">NAD(P)(+)-dependent glycerol-3-phosphate dehydrogenase</fullName>
    </alternativeName>
    <alternativeName>
        <fullName evidence="9">NAD(P)H-dependent dihydroxyacetone-phosphate reductase</fullName>
    </alternativeName>
</protein>
<feature type="binding site" evidence="9">
    <location>
        <position position="161"/>
    </location>
    <ligand>
        <name>sn-glycerol 3-phosphate</name>
        <dbReference type="ChEBI" id="CHEBI:57597"/>
    </ligand>
</feature>
<dbReference type="GO" id="GO:0046167">
    <property type="term" value="P:glycerol-3-phosphate biosynthetic process"/>
    <property type="evidence" value="ECO:0007669"/>
    <property type="project" value="UniProtKB-UniRule"/>
</dbReference>
<dbReference type="GO" id="GO:0046168">
    <property type="term" value="P:glycerol-3-phosphate catabolic process"/>
    <property type="evidence" value="ECO:0007669"/>
    <property type="project" value="InterPro"/>
</dbReference>
<comment type="similarity">
    <text evidence="1 9 13">Belongs to the NAD-dependent glycerol-3-phosphate dehydrogenase family.</text>
</comment>
<evidence type="ECO:0000256" key="6">
    <source>
        <dbReference type="ARBA" id="ARBA00023098"/>
    </source>
</evidence>
<comment type="function">
    <text evidence="9">Catalyzes the reduction of the glycolytic intermediate dihydroxyacetone phosphate (DHAP) to sn-glycerol 3-phosphate (G3P), the key precursor for phospholipid synthesis.</text>
</comment>
<comment type="catalytic activity">
    <reaction evidence="9 14">
        <text>sn-glycerol 3-phosphate + NADP(+) = dihydroxyacetone phosphate + NADPH + H(+)</text>
        <dbReference type="Rhea" id="RHEA:11096"/>
        <dbReference type="ChEBI" id="CHEBI:15378"/>
        <dbReference type="ChEBI" id="CHEBI:57597"/>
        <dbReference type="ChEBI" id="CHEBI:57642"/>
        <dbReference type="ChEBI" id="CHEBI:57783"/>
        <dbReference type="ChEBI" id="CHEBI:58349"/>
        <dbReference type="EC" id="1.1.1.94"/>
    </reaction>
</comment>
<dbReference type="InterPro" id="IPR011128">
    <property type="entry name" value="G3P_DH_NAD-dep_N"/>
</dbReference>
<keyword evidence="9" id="KW-0963">Cytoplasm</keyword>
<feature type="binding site" evidence="9">
    <location>
        <position position="165"/>
    </location>
    <ligand>
        <name>NADPH</name>
        <dbReference type="ChEBI" id="CHEBI:57783"/>
    </ligand>
</feature>
<evidence type="ECO:0000313" key="18">
    <source>
        <dbReference type="EMBL" id="AGX86892.1"/>
    </source>
</evidence>
<organism evidence="18 19">
    <name type="scientific">Candidatus Symbiobacter mobilis CR</name>
    <dbReference type="NCBI Taxonomy" id="946483"/>
    <lineage>
        <taxon>Bacteria</taxon>
        <taxon>Pseudomonadati</taxon>
        <taxon>Pseudomonadota</taxon>
        <taxon>Betaproteobacteria</taxon>
        <taxon>Burkholderiales</taxon>
        <taxon>Comamonadaceae</taxon>
    </lineage>
</organism>
<keyword evidence="5 9" id="KW-0520">NAD</keyword>
<evidence type="ECO:0000256" key="1">
    <source>
        <dbReference type="ARBA" id="ARBA00011009"/>
    </source>
</evidence>
<evidence type="ECO:0000259" key="16">
    <source>
        <dbReference type="Pfam" id="PF01210"/>
    </source>
</evidence>
<comment type="subcellular location">
    <subcellularLocation>
        <location evidence="9">Cytoplasm</location>
    </subcellularLocation>
</comment>
<feature type="binding site" evidence="12">
    <location>
        <begin position="7"/>
        <end position="12"/>
    </location>
    <ligand>
        <name>NAD(+)</name>
        <dbReference type="ChEBI" id="CHEBI:57540"/>
    </ligand>
</feature>
<dbReference type="GO" id="GO:0006650">
    <property type="term" value="P:glycerophospholipid metabolic process"/>
    <property type="evidence" value="ECO:0007669"/>
    <property type="project" value="UniProtKB-UniRule"/>
</dbReference>
<evidence type="ECO:0000256" key="7">
    <source>
        <dbReference type="ARBA" id="ARBA00023209"/>
    </source>
</evidence>
<feature type="binding site" evidence="9">
    <location>
        <position position="306"/>
    </location>
    <ligand>
        <name>NADPH</name>
        <dbReference type="ChEBI" id="CHEBI:57783"/>
    </ligand>
</feature>
<gene>
    <name evidence="9 18" type="primary">gpsA</name>
    <name evidence="18" type="ORF">Cenrod_0786</name>
</gene>
<keyword evidence="8 9" id="KW-1208">Phospholipid metabolism</keyword>
<dbReference type="InterPro" id="IPR006168">
    <property type="entry name" value="G3P_DH_NAD-dep"/>
</dbReference>
<feature type="binding site" evidence="9">
    <location>
        <position position="280"/>
    </location>
    <ligand>
        <name>NADPH</name>
        <dbReference type="ChEBI" id="CHEBI:57783"/>
    </ligand>
</feature>
<dbReference type="PANTHER" id="PTHR11728:SF1">
    <property type="entry name" value="GLYCEROL-3-PHOSPHATE DEHYDROGENASE [NAD(+)] 2, CHLOROPLASTIC"/>
    <property type="match status" value="1"/>
</dbReference>
<feature type="domain" description="Glycerol-3-phosphate dehydrogenase NAD-dependent C-terminal" evidence="17">
    <location>
        <begin position="205"/>
        <end position="344"/>
    </location>
</feature>
<keyword evidence="15" id="KW-0732">Signal</keyword>
<dbReference type="GO" id="GO:0051287">
    <property type="term" value="F:NAD binding"/>
    <property type="evidence" value="ECO:0007669"/>
    <property type="project" value="InterPro"/>
</dbReference>
<evidence type="ECO:0000256" key="9">
    <source>
        <dbReference type="HAMAP-Rule" id="MF_00394"/>
    </source>
</evidence>
<feature type="binding site" evidence="12">
    <location>
        <position position="303"/>
    </location>
    <ligand>
        <name>NAD(+)</name>
        <dbReference type="ChEBI" id="CHEBI:57540"/>
    </ligand>
</feature>
<dbReference type="HAMAP" id="MF_00394">
    <property type="entry name" value="NAD_Glyc3P_dehydrog"/>
    <property type="match status" value="1"/>
</dbReference>
<sequence>MKALVLGAGAWGTALALAAQRNGTAVTLCTRDAFHLRSLRDARENRKYLPGFALPDGLALALARDALATLPEAGCDLIVLATPVAGLRASLLPLRNVSIPLIWLCKGLESTRMGSGMGSGTGSAQTVSGNIADGNALLEGLLPHEVLAQVAPNVQAGVLSGPSFAQEVAAACPTALVAASIHAPVLHAAVAALHSHALRIYTNDDLIGVEVAGAVKNILAIAAGLCDGLGLGLNARAALITRGLAEMARFGVALGARADTFMGLSGMGDLILTSTGDLSRNRQVGLLLATGKNLAEVLAIIGKPTEGVFCARAVVERARHIHVDMPIAQTVLAVLEGAIAPQQAPAVLMERDPVQESPSWWQPGELTTRATFAPCHRATMTA</sequence>
<feature type="binding site" evidence="12">
    <location>
        <position position="165"/>
    </location>
    <ligand>
        <name>NAD(+)</name>
        <dbReference type="ChEBI" id="CHEBI:57540"/>
    </ligand>
</feature>
<evidence type="ECO:0000256" key="10">
    <source>
        <dbReference type="PIRSR" id="PIRSR000114-1"/>
    </source>
</evidence>
<keyword evidence="2 9" id="KW-0444">Lipid biosynthesis</keyword>
<dbReference type="PROSITE" id="PS00957">
    <property type="entry name" value="NAD_G3PDH"/>
    <property type="match status" value="1"/>
</dbReference>
<dbReference type="InterPro" id="IPR013328">
    <property type="entry name" value="6PGD_dom2"/>
</dbReference>
<feature type="binding site" evidence="9">
    <location>
        <position position="279"/>
    </location>
    <ligand>
        <name>sn-glycerol 3-phosphate</name>
        <dbReference type="ChEBI" id="CHEBI:57597"/>
    </ligand>
</feature>
<feature type="binding site" evidence="12">
    <location>
        <position position="280"/>
    </location>
    <ligand>
        <name>NAD(+)</name>
        <dbReference type="ChEBI" id="CHEBI:57540"/>
    </ligand>
</feature>
<feature type="domain" description="Glycerol-3-phosphate dehydrogenase NAD-dependent N-terminal" evidence="16">
    <location>
        <begin position="4"/>
        <end position="180"/>
    </location>
</feature>
<keyword evidence="4 9" id="KW-0560">Oxidoreductase</keyword>
<feature type="signal peptide" evidence="15">
    <location>
        <begin position="1"/>
        <end position="18"/>
    </location>
</feature>
<dbReference type="InterPro" id="IPR036291">
    <property type="entry name" value="NAD(P)-bd_dom_sf"/>
</dbReference>
<dbReference type="SUPFAM" id="SSF48179">
    <property type="entry name" value="6-phosphogluconate dehydrogenase C-terminal domain-like"/>
    <property type="match status" value="1"/>
</dbReference>
<evidence type="ECO:0000256" key="5">
    <source>
        <dbReference type="ARBA" id="ARBA00023027"/>
    </source>
</evidence>
<feature type="chain" id="PRO_5004662836" description="Glycerol-3-phosphate dehydrogenase [NAD(P)+]" evidence="15">
    <location>
        <begin position="19"/>
        <end position="382"/>
    </location>
</feature>
<dbReference type="PANTHER" id="PTHR11728">
    <property type="entry name" value="GLYCEROL-3-PHOSPHATE DEHYDROGENASE"/>
    <property type="match status" value="1"/>
</dbReference>
<feature type="binding site" evidence="9">
    <location>
        <position position="31"/>
    </location>
    <ligand>
        <name>NADPH</name>
        <dbReference type="ChEBI" id="CHEBI:57783"/>
    </ligand>
</feature>
<dbReference type="InterPro" id="IPR008927">
    <property type="entry name" value="6-PGluconate_DH-like_C_sf"/>
</dbReference>
<dbReference type="NCBIfam" id="NF000942">
    <property type="entry name" value="PRK00094.1-4"/>
    <property type="match status" value="1"/>
</dbReference>
<dbReference type="Gene3D" id="1.10.1040.10">
    <property type="entry name" value="N-(1-d-carboxylethyl)-l-norvaline Dehydrogenase, domain 2"/>
    <property type="match status" value="1"/>
</dbReference>
<feature type="binding site" evidence="9">
    <location>
        <position position="281"/>
    </location>
    <ligand>
        <name>sn-glycerol 3-phosphate</name>
        <dbReference type="ChEBI" id="CHEBI:57597"/>
    </ligand>
</feature>
<reference evidence="18 19" key="1">
    <citation type="journal article" date="2013" name="Genome Biol.">
        <title>Genomic analysis reveals key aspects of prokaryotic symbiosis in the phototrophic consortium "Chlorochromatium aggregatum".</title>
        <authorList>
            <person name="Liu Z."/>
            <person name="Muller J."/>
            <person name="Li T."/>
            <person name="Alvey R.M."/>
            <person name="Vogl K."/>
            <person name="Frigaard N.U."/>
            <person name="Rockwell N.C."/>
            <person name="Boyd E.S."/>
            <person name="Tomsho L.P."/>
            <person name="Schuster S.C."/>
            <person name="Henke P."/>
            <person name="Rohde M."/>
            <person name="Overmann J."/>
            <person name="Bryant D.A."/>
        </authorList>
    </citation>
    <scope>NUCLEOTIDE SEQUENCE [LARGE SCALE GENOMIC DNA]</scope>
    <source>
        <strain evidence="18">CR</strain>
    </source>
</reference>
<feature type="binding site" evidence="9">
    <location>
        <position position="163"/>
    </location>
    <ligand>
        <name>sn-glycerol 3-phosphate</name>
        <dbReference type="ChEBI" id="CHEBI:57597"/>
    </ligand>
</feature>
<dbReference type="PRINTS" id="PR00077">
    <property type="entry name" value="GPDHDRGNASE"/>
</dbReference>
<dbReference type="GO" id="GO:0005829">
    <property type="term" value="C:cytosol"/>
    <property type="evidence" value="ECO:0007669"/>
    <property type="project" value="TreeGrafter"/>
</dbReference>
<dbReference type="GO" id="GO:0008654">
    <property type="term" value="P:phospholipid biosynthetic process"/>
    <property type="evidence" value="ECO:0007669"/>
    <property type="project" value="UniProtKB-KW"/>
</dbReference>
<dbReference type="AlphaFoldDB" id="U5N6A6"/>
<dbReference type="Gene3D" id="3.40.50.720">
    <property type="entry name" value="NAD(P)-binding Rossmann-like Domain"/>
    <property type="match status" value="1"/>
</dbReference>
<keyword evidence="3 9" id="KW-0521">NADP</keyword>
<dbReference type="Proteomes" id="UP000017184">
    <property type="component" value="Chromosome"/>
</dbReference>
<keyword evidence="6 9" id="KW-0443">Lipid metabolism</keyword>
<evidence type="ECO:0000256" key="12">
    <source>
        <dbReference type="PIRSR" id="PIRSR000114-3"/>
    </source>
</evidence>
<feature type="binding site" evidence="9">
    <location>
        <position position="280"/>
    </location>
    <ligand>
        <name>sn-glycerol 3-phosphate</name>
        <dbReference type="ChEBI" id="CHEBI:57597"/>
    </ligand>
</feature>
<feature type="binding site" evidence="9">
    <location>
        <position position="269"/>
    </location>
    <ligand>
        <name>sn-glycerol 3-phosphate</name>
        <dbReference type="ChEBI" id="CHEBI:57597"/>
    </ligand>
</feature>
<evidence type="ECO:0000256" key="2">
    <source>
        <dbReference type="ARBA" id="ARBA00022516"/>
    </source>
</evidence>
<feature type="binding site" evidence="9">
    <location>
        <position position="106"/>
    </location>
    <ligand>
        <name>NADPH</name>
        <dbReference type="ChEBI" id="CHEBI:57783"/>
    </ligand>
</feature>
<feature type="binding site" evidence="11">
    <location>
        <position position="106"/>
    </location>
    <ligand>
        <name>substrate</name>
    </ligand>
</feature>
<dbReference type="Pfam" id="PF01210">
    <property type="entry name" value="NAD_Gly3P_dh_N"/>
    <property type="match status" value="1"/>
</dbReference>
<dbReference type="STRING" id="946483.Cenrod_0786"/>
<name>U5N6A6_9BURK</name>
<evidence type="ECO:0000256" key="3">
    <source>
        <dbReference type="ARBA" id="ARBA00022857"/>
    </source>
</evidence>
<keyword evidence="7 9" id="KW-0594">Phospholipid biosynthesis</keyword>
<evidence type="ECO:0000256" key="15">
    <source>
        <dbReference type="SAM" id="SignalP"/>
    </source>
</evidence>
<evidence type="ECO:0000256" key="14">
    <source>
        <dbReference type="RuleBase" id="RU000439"/>
    </source>
</evidence>
<dbReference type="PATRIC" id="fig|946483.4.peg.785"/>
<feature type="binding site" evidence="9">
    <location>
        <position position="48"/>
    </location>
    <ligand>
        <name>NADPH</name>
        <dbReference type="ChEBI" id="CHEBI:57783"/>
    </ligand>
</feature>
<proteinExistence type="inferred from homology"/>
<accession>U5N6A6</accession>
<comment type="catalytic activity">
    <reaction evidence="9">
        <text>sn-glycerol 3-phosphate + NAD(+) = dihydroxyacetone phosphate + NADH + H(+)</text>
        <dbReference type="Rhea" id="RHEA:11092"/>
        <dbReference type="ChEBI" id="CHEBI:15378"/>
        <dbReference type="ChEBI" id="CHEBI:57540"/>
        <dbReference type="ChEBI" id="CHEBI:57597"/>
        <dbReference type="ChEBI" id="CHEBI:57642"/>
        <dbReference type="ChEBI" id="CHEBI:57945"/>
        <dbReference type="EC" id="1.1.1.94"/>
    </reaction>
</comment>
<dbReference type="GO" id="GO:0141152">
    <property type="term" value="F:glycerol-3-phosphate dehydrogenase (NAD+) activity"/>
    <property type="evidence" value="ECO:0007669"/>
    <property type="project" value="RHEA"/>
</dbReference>